<sequence length="166" mass="18559">MSCSDLTIKLNFITSKNEINNHLKMESNLSSKDVYTHSGVVSKKNNGSLVVSLDENVHCESCRAKSTCGISESGSKEVEISTPNETFNINEHVNVVLRKGLGLKAVFWAYIFPFLLMVFTLGVSSLFLKEWMAGVLSLLILIPYYLALYALRNVFKKTFKISVVKI</sequence>
<feature type="transmembrane region" description="Helical" evidence="1">
    <location>
        <begin position="107"/>
        <end position="127"/>
    </location>
</feature>
<evidence type="ECO:0000313" key="2">
    <source>
        <dbReference type="EMBL" id="MRX62635.1"/>
    </source>
</evidence>
<keyword evidence="1" id="KW-0812">Transmembrane</keyword>
<accession>A0A6I2MJE6</accession>
<dbReference type="AlphaFoldDB" id="A0A6I2MJE6"/>
<feature type="transmembrane region" description="Helical" evidence="1">
    <location>
        <begin position="133"/>
        <end position="151"/>
    </location>
</feature>
<name>A0A6I2MJE6_9FLAO</name>
<dbReference type="Proteomes" id="UP000443153">
    <property type="component" value="Unassembled WGS sequence"/>
</dbReference>
<dbReference type="PANTHER" id="PTHR35867:SF1">
    <property type="entry name" value="PROTEIN RSEC"/>
    <property type="match status" value="1"/>
</dbReference>
<dbReference type="PANTHER" id="PTHR35867">
    <property type="entry name" value="PROTEIN RSEC"/>
    <property type="match status" value="1"/>
</dbReference>
<evidence type="ECO:0000313" key="3">
    <source>
        <dbReference type="Proteomes" id="UP000443153"/>
    </source>
</evidence>
<organism evidence="2 3">
    <name type="scientific">Maribacter luteus</name>
    <dbReference type="NCBI Taxonomy" id="2594478"/>
    <lineage>
        <taxon>Bacteria</taxon>
        <taxon>Pseudomonadati</taxon>
        <taxon>Bacteroidota</taxon>
        <taxon>Flavobacteriia</taxon>
        <taxon>Flavobacteriales</taxon>
        <taxon>Flavobacteriaceae</taxon>
        <taxon>Maribacter</taxon>
    </lineage>
</organism>
<evidence type="ECO:0008006" key="4">
    <source>
        <dbReference type="Google" id="ProtNLM"/>
    </source>
</evidence>
<dbReference type="InterPro" id="IPR007359">
    <property type="entry name" value="SigmaE_reg_RseC_MucC"/>
</dbReference>
<evidence type="ECO:0000256" key="1">
    <source>
        <dbReference type="SAM" id="Phobius"/>
    </source>
</evidence>
<keyword evidence="1" id="KW-0472">Membrane</keyword>
<gene>
    <name evidence="2" type="ORF">GJ691_00520</name>
</gene>
<keyword evidence="1" id="KW-1133">Transmembrane helix</keyword>
<proteinExistence type="predicted"/>
<dbReference type="OrthoDB" id="1120636at2"/>
<protein>
    <recommendedName>
        <fullName evidence="4">Fis family transcriptional regulator</fullName>
    </recommendedName>
</protein>
<dbReference type="Pfam" id="PF04246">
    <property type="entry name" value="RseC_MucC"/>
    <property type="match status" value="1"/>
</dbReference>
<dbReference type="EMBL" id="WKJH01000001">
    <property type="protein sequence ID" value="MRX62635.1"/>
    <property type="molecule type" value="Genomic_DNA"/>
</dbReference>
<keyword evidence="3" id="KW-1185">Reference proteome</keyword>
<comment type="caution">
    <text evidence="2">The sequence shown here is derived from an EMBL/GenBank/DDBJ whole genome shotgun (WGS) entry which is preliminary data.</text>
</comment>
<reference evidence="2 3" key="1">
    <citation type="submission" date="2019-11" db="EMBL/GenBank/DDBJ databases">
        <title>Maribacter lutea sp. nov., a marine bacterium isolated from intertidal sand.</title>
        <authorList>
            <person name="Liu A."/>
        </authorList>
    </citation>
    <scope>NUCLEOTIDE SEQUENCE [LARGE SCALE GENOMIC DNA]</scope>
    <source>
        <strain evidence="2 3">RZ05</strain>
    </source>
</reference>